<evidence type="ECO:0000256" key="5">
    <source>
        <dbReference type="SAM" id="MobiDB-lite"/>
    </source>
</evidence>
<feature type="transmembrane region" description="Helical" evidence="6">
    <location>
        <begin position="193"/>
        <end position="213"/>
    </location>
</feature>
<organism evidence="8 9">
    <name type="scientific">Holothuria leucospilota</name>
    <name type="common">Black long sea cucumber</name>
    <name type="synonym">Mertensiothuria leucospilota</name>
    <dbReference type="NCBI Taxonomy" id="206669"/>
    <lineage>
        <taxon>Eukaryota</taxon>
        <taxon>Metazoa</taxon>
        <taxon>Echinodermata</taxon>
        <taxon>Eleutherozoa</taxon>
        <taxon>Echinozoa</taxon>
        <taxon>Holothuroidea</taxon>
        <taxon>Aspidochirotacea</taxon>
        <taxon>Aspidochirotida</taxon>
        <taxon>Holothuriidae</taxon>
        <taxon>Holothuria</taxon>
    </lineage>
</organism>
<evidence type="ECO:0000259" key="7">
    <source>
        <dbReference type="PROSITE" id="PS50801"/>
    </source>
</evidence>
<evidence type="ECO:0000256" key="2">
    <source>
        <dbReference type="ARBA" id="ARBA00022692"/>
    </source>
</evidence>
<feature type="transmembrane region" description="Helical" evidence="6">
    <location>
        <begin position="418"/>
        <end position="436"/>
    </location>
</feature>
<reference evidence="8" key="1">
    <citation type="submission" date="2021-10" db="EMBL/GenBank/DDBJ databases">
        <title>Tropical sea cucumber genome reveals ecological adaptation and Cuvierian tubules defense mechanism.</title>
        <authorList>
            <person name="Chen T."/>
        </authorList>
    </citation>
    <scope>NUCLEOTIDE SEQUENCE</scope>
    <source>
        <strain evidence="8">Nanhai2018</strain>
        <tissue evidence="8">Muscle</tissue>
    </source>
</reference>
<feature type="transmembrane region" description="Helical" evidence="6">
    <location>
        <begin position="265"/>
        <end position="288"/>
    </location>
</feature>
<dbReference type="Proteomes" id="UP001152320">
    <property type="component" value="Chromosome 8"/>
</dbReference>
<feature type="domain" description="STAS" evidence="7">
    <location>
        <begin position="515"/>
        <end position="620"/>
    </location>
</feature>
<keyword evidence="2 6" id="KW-0812">Transmembrane</keyword>
<feature type="transmembrane region" description="Helical" evidence="6">
    <location>
        <begin position="394"/>
        <end position="411"/>
    </location>
</feature>
<dbReference type="InterPro" id="IPR001902">
    <property type="entry name" value="SLC26A/SulP_fam"/>
</dbReference>
<dbReference type="GO" id="GO:0016020">
    <property type="term" value="C:membrane"/>
    <property type="evidence" value="ECO:0007669"/>
    <property type="project" value="UniProtKB-SubCell"/>
</dbReference>
<sequence>MEDGEPDTEKKDESVDDPNTSDSSGLIDRGRTTVGRYCSMEAWKNRLPILSWAPSYKPTYIFYDVLSGVITAFTEIPQALAYAAIAGLSYEYGLYTGVLSSIIYGVMGSCKDVSIGPNVLVSLLIANFSILHLGDFIRHDPKFVVLLTFCSGIIQIILAVTRLGAVSSFISSSVSIGFANAAAIIIIIKQMKYLLGLTFHASSVFDEIGLIIGNLGDTNLWDVIIGLMSLILLILLTKVASDVKRWQDNRETADLSPWQTSCLRILWTVSLARIILVVYTATLVVWILHEQGHDGYVGIVGNVTAGIRIEVPDITDLKAFQAISVAIIVVPLMPFVLDYSVAKKYGRMGSYKVEDNQEFLALGFCNLLGSFVSSFPVTASSVRSSIMHQAKVKTGLSSIITGGILFLALLFFTPMMEFMPLAALSAVVFVSVYPYIRLRAFRMIWKVNKVDLIPALATFICSLLVDVVYGIVIGIAVDLVILLLPIARPHFTMTITYSGKNQVTAANPFVAPAYVIQVESSVKYPAGDFLAEYLYDMTMTPDYVRPIILDFTHVSRLDITAVEYLGQALQDFHKVGSRLIFVNIQPLVYVQLTSADLEHMILAANTEEAMDIINEDVAEG</sequence>
<dbReference type="OrthoDB" id="288203at2759"/>
<proteinExistence type="predicted"/>
<evidence type="ECO:0000313" key="9">
    <source>
        <dbReference type="Proteomes" id="UP001152320"/>
    </source>
</evidence>
<comment type="subcellular location">
    <subcellularLocation>
        <location evidence="1">Membrane</location>
        <topology evidence="1">Multi-pass membrane protein</topology>
    </subcellularLocation>
</comment>
<keyword evidence="9" id="KW-1185">Reference proteome</keyword>
<dbReference type="PROSITE" id="PS50801">
    <property type="entry name" value="STAS"/>
    <property type="match status" value="1"/>
</dbReference>
<feature type="transmembrane region" description="Helical" evidence="6">
    <location>
        <begin position="143"/>
        <end position="163"/>
    </location>
</feature>
<evidence type="ECO:0000256" key="6">
    <source>
        <dbReference type="SAM" id="Phobius"/>
    </source>
</evidence>
<dbReference type="InterPro" id="IPR002645">
    <property type="entry name" value="STAS_dom"/>
</dbReference>
<feature type="transmembrane region" description="Helical" evidence="6">
    <location>
        <begin position="92"/>
        <end position="109"/>
    </location>
</feature>
<keyword evidence="4 6" id="KW-0472">Membrane</keyword>
<accession>A0A9Q1C4A0</accession>
<evidence type="ECO:0000256" key="4">
    <source>
        <dbReference type="ARBA" id="ARBA00023136"/>
    </source>
</evidence>
<keyword evidence="3 6" id="KW-1133">Transmembrane helix</keyword>
<feature type="region of interest" description="Disordered" evidence="5">
    <location>
        <begin position="1"/>
        <end position="28"/>
    </location>
</feature>
<name>A0A9Q1C4A0_HOLLE</name>
<dbReference type="AlphaFoldDB" id="A0A9Q1C4A0"/>
<evidence type="ECO:0000256" key="1">
    <source>
        <dbReference type="ARBA" id="ARBA00004141"/>
    </source>
</evidence>
<feature type="transmembrane region" description="Helical" evidence="6">
    <location>
        <begin position="115"/>
        <end position="131"/>
    </location>
</feature>
<dbReference type="CDD" id="cd07042">
    <property type="entry name" value="STAS_SulP_like_sulfate_transporter"/>
    <property type="match status" value="1"/>
</dbReference>
<dbReference type="Gene3D" id="3.30.750.24">
    <property type="entry name" value="STAS domain"/>
    <property type="match status" value="1"/>
</dbReference>
<dbReference type="InterPro" id="IPR011547">
    <property type="entry name" value="SLC26A/SulP_dom"/>
</dbReference>
<feature type="transmembrane region" description="Helical" evidence="6">
    <location>
        <begin position="219"/>
        <end position="240"/>
    </location>
</feature>
<dbReference type="InterPro" id="IPR036513">
    <property type="entry name" value="STAS_dom_sf"/>
</dbReference>
<feature type="transmembrane region" description="Helical" evidence="6">
    <location>
        <begin position="456"/>
        <end position="484"/>
    </location>
</feature>
<feature type="transmembrane region" description="Helical" evidence="6">
    <location>
        <begin position="169"/>
        <end position="188"/>
    </location>
</feature>
<gene>
    <name evidence="8" type="ORF">HOLleu_18710</name>
</gene>
<dbReference type="GO" id="GO:0055085">
    <property type="term" value="P:transmembrane transport"/>
    <property type="evidence" value="ECO:0007669"/>
    <property type="project" value="InterPro"/>
</dbReference>
<feature type="transmembrane region" description="Helical" evidence="6">
    <location>
        <begin position="319"/>
        <end position="339"/>
    </location>
</feature>
<evidence type="ECO:0000313" key="8">
    <source>
        <dbReference type="EMBL" id="KAJ8037804.1"/>
    </source>
</evidence>
<dbReference type="SUPFAM" id="SSF52091">
    <property type="entry name" value="SpoIIaa-like"/>
    <property type="match status" value="1"/>
</dbReference>
<evidence type="ECO:0000256" key="3">
    <source>
        <dbReference type="ARBA" id="ARBA00022989"/>
    </source>
</evidence>
<dbReference type="Pfam" id="PF01740">
    <property type="entry name" value="STAS"/>
    <property type="match status" value="1"/>
</dbReference>
<comment type="caution">
    <text evidence="8">The sequence shown here is derived from an EMBL/GenBank/DDBJ whole genome shotgun (WGS) entry which is preliminary data.</text>
</comment>
<dbReference type="EMBL" id="JAIZAY010000008">
    <property type="protein sequence ID" value="KAJ8037804.1"/>
    <property type="molecule type" value="Genomic_DNA"/>
</dbReference>
<dbReference type="Pfam" id="PF00916">
    <property type="entry name" value="Sulfate_transp"/>
    <property type="match status" value="1"/>
</dbReference>
<protein>
    <submittedName>
        <fullName evidence="8">Sodium-independent sulfate anion transporter</fullName>
    </submittedName>
</protein>
<dbReference type="PANTHER" id="PTHR11814">
    <property type="entry name" value="SULFATE TRANSPORTER"/>
    <property type="match status" value="1"/>
</dbReference>